<dbReference type="InterPro" id="IPR036822">
    <property type="entry name" value="CutC-like_dom_sf"/>
</dbReference>
<accession>A0ABX1GL75</accession>
<dbReference type="Pfam" id="PF03932">
    <property type="entry name" value="CutC"/>
    <property type="match status" value="1"/>
</dbReference>
<organism evidence="3 4">
    <name type="scientific">Croceivirga thetidis</name>
    <dbReference type="NCBI Taxonomy" id="2721623"/>
    <lineage>
        <taxon>Bacteria</taxon>
        <taxon>Pseudomonadati</taxon>
        <taxon>Bacteroidota</taxon>
        <taxon>Flavobacteriia</taxon>
        <taxon>Flavobacteriales</taxon>
        <taxon>Flavobacteriaceae</taxon>
        <taxon>Croceivirga</taxon>
    </lineage>
</organism>
<comment type="similarity">
    <text evidence="1 2">Belongs to the CutC family.</text>
</comment>
<dbReference type="HAMAP" id="MF_00795">
    <property type="entry name" value="CutC"/>
    <property type="match status" value="1"/>
</dbReference>
<dbReference type="Gene3D" id="3.20.20.380">
    <property type="entry name" value="Copper homeostasis (CutC) domain"/>
    <property type="match status" value="1"/>
</dbReference>
<dbReference type="SUPFAM" id="SSF110395">
    <property type="entry name" value="CutC-like"/>
    <property type="match status" value="1"/>
</dbReference>
<sequence>MLVEVCCNSLESALNAQKAGADRIELCSELGVGGLTPSYGLLKLVKEALEIPIHVLIRPRGGHFSYSDSELKVMKTNIAFCREIGVNGIVTGVLTKDFYVHRDQTAELIEAAKSMKFTFHRAFDWVVNPHDAITELDELGVDTVLTSGQQPNADVALKLLLELQEKTSKVQVMAGGGINLSNALLFKEAGLSAIHLSGSKFGQVVNVSHKIPMSSAKHLQEHQVAVTDSEVVRQVINAVK</sequence>
<protein>
    <recommendedName>
        <fullName evidence="2">PF03932 family protein CutC</fullName>
    </recommendedName>
</protein>
<dbReference type="PANTHER" id="PTHR12598:SF0">
    <property type="entry name" value="COPPER HOMEOSTASIS PROTEIN CUTC HOMOLOG"/>
    <property type="match status" value="1"/>
</dbReference>
<dbReference type="PANTHER" id="PTHR12598">
    <property type="entry name" value="COPPER HOMEOSTASIS PROTEIN CUTC"/>
    <property type="match status" value="1"/>
</dbReference>
<reference evidence="3 4" key="1">
    <citation type="submission" date="2020-04" db="EMBL/GenBank/DDBJ databases">
        <authorList>
            <person name="Yoon J."/>
        </authorList>
    </citation>
    <scope>NUCLEOTIDE SEQUENCE [LARGE SCALE GENOMIC DNA]</scope>
    <source>
        <strain evidence="3 4">DJ-13</strain>
    </source>
</reference>
<comment type="caution">
    <text evidence="3">The sequence shown here is derived from an EMBL/GenBank/DDBJ whole genome shotgun (WGS) entry which is preliminary data.</text>
</comment>
<evidence type="ECO:0000313" key="4">
    <source>
        <dbReference type="Proteomes" id="UP000718451"/>
    </source>
</evidence>
<comment type="caution">
    <text evidence="2">Once thought to be involved in copper homeostasis, experiments in E.coli have shown this is not the case.</text>
</comment>
<evidence type="ECO:0000313" key="3">
    <source>
        <dbReference type="EMBL" id="NKI30652.1"/>
    </source>
</evidence>
<dbReference type="RefSeq" id="WP_168550890.1">
    <property type="nucleotide sequence ID" value="NZ_JAAWWL010000001.1"/>
</dbReference>
<evidence type="ECO:0000256" key="1">
    <source>
        <dbReference type="ARBA" id="ARBA00007768"/>
    </source>
</evidence>
<keyword evidence="2" id="KW-0963">Cytoplasm</keyword>
<keyword evidence="4" id="KW-1185">Reference proteome</keyword>
<dbReference type="InterPro" id="IPR005627">
    <property type="entry name" value="CutC-like"/>
</dbReference>
<dbReference type="EMBL" id="JAAWWL010000001">
    <property type="protein sequence ID" value="NKI30652.1"/>
    <property type="molecule type" value="Genomic_DNA"/>
</dbReference>
<dbReference type="Proteomes" id="UP000718451">
    <property type="component" value="Unassembled WGS sequence"/>
</dbReference>
<name>A0ABX1GL75_9FLAO</name>
<evidence type="ECO:0000256" key="2">
    <source>
        <dbReference type="HAMAP-Rule" id="MF_00795"/>
    </source>
</evidence>
<gene>
    <name evidence="2" type="primary">cutC</name>
    <name evidence="3" type="ORF">HCU67_01755</name>
</gene>
<proteinExistence type="inferred from homology"/>
<comment type="subcellular location">
    <subcellularLocation>
        <location evidence="2">Cytoplasm</location>
    </subcellularLocation>
</comment>